<dbReference type="SMART" id="SM00849">
    <property type="entry name" value="Lactamase_B"/>
    <property type="match status" value="1"/>
</dbReference>
<dbReference type="AlphaFoldDB" id="A0A238VQU5"/>
<dbReference type="Gene3D" id="3.60.15.10">
    <property type="entry name" value="Ribonuclease Z/Hydroxyacylglutathione hydrolase-like"/>
    <property type="match status" value="1"/>
</dbReference>
<dbReference type="GO" id="GO:0017001">
    <property type="term" value="P:antibiotic catabolic process"/>
    <property type="evidence" value="ECO:0007669"/>
    <property type="project" value="UniProtKB-ARBA"/>
</dbReference>
<dbReference type="Pfam" id="PF00753">
    <property type="entry name" value="Lactamase_B"/>
    <property type="match status" value="1"/>
</dbReference>
<dbReference type="InterPro" id="IPR050855">
    <property type="entry name" value="NDM-1-like"/>
</dbReference>
<gene>
    <name evidence="3" type="ORF">SAMN06265376_101230</name>
</gene>
<evidence type="ECO:0000313" key="4">
    <source>
        <dbReference type="Proteomes" id="UP000198379"/>
    </source>
</evidence>
<sequence length="296" mass="32557">MKKIILIALFAVTSFSYSQGRFDNVKIKIEPVSNNIYMLQGAGGNIGISVGDDGVFMIDDQFAPLSEKIIAAIKTLSDNPVKFLVNTHFHGDHSGGNANFEAAGTMIVAHDNVRKRLAANEKTANAGLPVITFSDDATFYMNGNDIFITHVHNAHTDGDALVYFVQSNVLHTGDTYFHGRFKFPYIDITNGGSLAGDIEAAKKGLLIINNSTKIIPGHGPIASKADYQKYHDMLVGIYENVTNAIKDGKTEEEIAHMEALTSMYYSDKETEKDFITGEKIRRAAYKSILAEKEMKH</sequence>
<dbReference type="EMBL" id="FZNY01000001">
    <property type="protein sequence ID" value="SNR36730.1"/>
    <property type="molecule type" value="Genomic_DNA"/>
</dbReference>
<dbReference type="PANTHER" id="PTHR42951">
    <property type="entry name" value="METALLO-BETA-LACTAMASE DOMAIN-CONTAINING"/>
    <property type="match status" value="1"/>
</dbReference>
<name>A0A238VQU5_9FLAO</name>
<dbReference type="CDD" id="cd16282">
    <property type="entry name" value="metallo-hydrolase-like_MBL-fold"/>
    <property type="match status" value="1"/>
</dbReference>
<dbReference type="OrthoDB" id="9769598at2"/>
<dbReference type="PANTHER" id="PTHR42951:SF4">
    <property type="entry name" value="ACYL-COENZYME A THIOESTERASE MBLAC2"/>
    <property type="match status" value="1"/>
</dbReference>
<evidence type="ECO:0000313" key="3">
    <source>
        <dbReference type="EMBL" id="SNR36730.1"/>
    </source>
</evidence>
<feature type="domain" description="Metallo-beta-lactamase" evidence="2">
    <location>
        <begin position="43"/>
        <end position="218"/>
    </location>
</feature>
<protein>
    <submittedName>
        <fullName evidence="3">Glyoxylase, beta-lactamase superfamily II</fullName>
    </submittedName>
</protein>
<dbReference type="SUPFAM" id="SSF56281">
    <property type="entry name" value="Metallo-hydrolase/oxidoreductase"/>
    <property type="match status" value="1"/>
</dbReference>
<evidence type="ECO:0000259" key="2">
    <source>
        <dbReference type="SMART" id="SM00849"/>
    </source>
</evidence>
<proteinExistence type="inferred from homology"/>
<dbReference type="InterPro" id="IPR001279">
    <property type="entry name" value="Metallo-B-lactamas"/>
</dbReference>
<dbReference type="Proteomes" id="UP000198379">
    <property type="component" value="Unassembled WGS sequence"/>
</dbReference>
<comment type="similarity">
    <text evidence="1">Belongs to the metallo-beta-lactamase superfamily. Class-B beta-lactamase family.</text>
</comment>
<evidence type="ECO:0000256" key="1">
    <source>
        <dbReference type="ARBA" id="ARBA00005250"/>
    </source>
</evidence>
<keyword evidence="4" id="KW-1185">Reference proteome</keyword>
<dbReference type="InterPro" id="IPR036866">
    <property type="entry name" value="RibonucZ/Hydroxyglut_hydro"/>
</dbReference>
<organism evidence="3 4">
    <name type="scientific">Dokdonia pacifica</name>
    <dbReference type="NCBI Taxonomy" id="1627892"/>
    <lineage>
        <taxon>Bacteria</taxon>
        <taxon>Pseudomonadati</taxon>
        <taxon>Bacteroidota</taxon>
        <taxon>Flavobacteriia</taxon>
        <taxon>Flavobacteriales</taxon>
        <taxon>Flavobacteriaceae</taxon>
        <taxon>Dokdonia</taxon>
    </lineage>
</organism>
<reference evidence="3 4" key="1">
    <citation type="submission" date="2017-06" db="EMBL/GenBank/DDBJ databases">
        <authorList>
            <person name="Kim H.J."/>
            <person name="Triplett B.A."/>
        </authorList>
    </citation>
    <scope>NUCLEOTIDE SEQUENCE [LARGE SCALE GENOMIC DNA]</scope>
    <source>
        <strain evidence="3 4">DSM 25597</strain>
    </source>
</reference>
<dbReference type="RefSeq" id="WP_089369598.1">
    <property type="nucleotide sequence ID" value="NZ_BMEP01000002.1"/>
</dbReference>
<accession>A0A238VQU5</accession>